<gene>
    <name evidence="1" type="ORF">TKK_013611</name>
</gene>
<evidence type="ECO:0000313" key="1">
    <source>
        <dbReference type="EMBL" id="KAL3391688.1"/>
    </source>
</evidence>
<dbReference type="EMBL" id="JBJJXI010000108">
    <property type="protein sequence ID" value="KAL3391688.1"/>
    <property type="molecule type" value="Genomic_DNA"/>
</dbReference>
<reference evidence="1 2" key="1">
    <citation type="journal article" date="2024" name="bioRxiv">
        <title>A reference genome for Trichogramma kaykai: A tiny desert-dwelling parasitoid wasp with competing sex-ratio distorters.</title>
        <authorList>
            <person name="Culotta J."/>
            <person name="Lindsey A.R."/>
        </authorList>
    </citation>
    <scope>NUCLEOTIDE SEQUENCE [LARGE SCALE GENOMIC DNA]</scope>
    <source>
        <strain evidence="1 2">KSX58</strain>
    </source>
</reference>
<name>A0ABD2WFB0_9HYME</name>
<comment type="caution">
    <text evidence="1">The sequence shown here is derived from an EMBL/GenBank/DDBJ whole genome shotgun (WGS) entry which is preliminary data.</text>
</comment>
<proteinExistence type="predicted"/>
<accession>A0ABD2WFB0</accession>
<evidence type="ECO:0000313" key="2">
    <source>
        <dbReference type="Proteomes" id="UP001627154"/>
    </source>
</evidence>
<sequence length="83" mass="9559">MSKNGECMSYRASTTSPQLAHYKQECVILHEEVPDFYRRDEDSTEKTDDARVNTVLPRIRSSSSSGRKKLALIKKNVWLGRKN</sequence>
<keyword evidence="2" id="KW-1185">Reference proteome</keyword>
<organism evidence="1 2">
    <name type="scientific">Trichogramma kaykai</name>
    <dbReference type="NCBI Taxonomy" id="54128"/>
    <lineage>
        <taxon>Eukaryota</taxon>
        <taxon>Metazoa</taxon>
        <taxon>Ecdysozoa</taxon>
        <taxon>Arthropoda</taxon>
        <taxon>Hexapoda</taxon>
        <taxon>Insecta</taxon>
        <taxon>Pterygota</taxon>
        <taxon>Neoptera</taxon>
        <taxon>Endopterygota</taxon>
        <taxon>Hymenoptera</taxon>
        <taxon>Apocrita</taxon>
        <taxon>Proctotrupomorpha</taxon>
        <taxon>Chalcidoidea</taxon>
        <taxon>Trichogrammatidae</taxon>
        <taxon>Trichogramma</taxon>
    </lineage>
</organism>
<protein>
    <submittedName>
        <fullName evidence="1">Uncharacterized protein</fullName>
    </submittedName>
</protein>
<dbReference type="AlphaFoldDB" id="A0ABD2WFB0"/>
<dbReference type="Proteomes" id="UP001627154">
    <property type="component" value="Unassembled WGS sequence"/>
</dbReference>